<dbReference type="SUPFAM" id="SSF53756">
    <property type="entry name" value="UDP-Glycosyltransferase/glycogen phosphorylase"/>
    <property type="match status" value="1"/>
</dbReference>
<dbReference type="AlphaFoldDB" id="A0A8R7U390"/>
<reference evidence="2" key="1">
    <citation type="journal article" date="2013" name="Nature">
        <title>Draft genome of the wheat A-genome progenitor Triticum urartu.</title>
        <authorList>
            <person name="Ling H.Q."/>
            <person name="Zhao S."/>
            <person name="Liu D."/>
            <person name="Wang J."/>
            <person name="Sun H."/>
            <person name="Zhang C."/>
            <person name="Fan H."/>
            <person name="Li D."/>
            <person name="Dong L."/>
            <person name="Tao Y."/>
            <person name="Gao C."/>
            <person name="Wu H."/>
            <person name="Li Y."/>
            <person name="Cui Y."/>
            <person name="Guo X."/>
            <person name="Zheng S."/>
            <person name="Wang B."/>
            <person name="Yu K."/>
            <person name="Liang Q."/>
            <person name="Yang W."/>
            <person name="Lou X."/>
            <person name="Chen J."/>
            <person name="Feng M."/>
            <person name="Jian J."/>
            <person name="Zhang X."/>
            <person name="Luo G."/>
            <person name="Jiang Y."/>
            <person name="Liu J."/>
            <person name="Wang Z."/>
            <person name="Sha Y."/>
            <person name="Zhang B."/>
            <person name="Wu H."/>
            <person name="Tang D."/>
            <person name="Shen Q."/>
            <person name="Xue P."/>
            <person name="Zou S."/>
            <person name="Wang X."/>
            <person name="Liu X."/>
            <person name="Wang F."/>
            <person name="Yang Y."/>
            <person name="An X."/>
            <person name="Dong Z."/>
            <person name="Zhang K."/>
            <person name="Zhang X."/>
            <person name="Luo M.C."/>
            <person name="Dvorak J."/>
            <person name="Tong Y."/>
            <person name="Wang J."/>
            <person name="Yang H."/>
            <person name="Li Z."/>
            <person name="Wang D."/>
            <person name="Zhang A."/>
            <person name="Wang J."/>
        </authorList>
    </citation>
    <scope>NUCLEOTIDE SEQUENCE</scope>
    <source>
        <strain evidence="2">cv. G1812</strain>
    </source>
</reference>
<dbReference type="InterPro" id="IPR050481">
    <property type="entry name" value="UDP-glycosyltransf_plant"/>
</dbReference>
<reference evidence="1" key="3">
    <citation type="submission" date="2022-06" db="UniProtKB">
        <authorList>
            <consortium name="EnsemblPlants"/>
        </authorList>
    </citation>
    <scope>IDENTIFICATION</scope>
</reference>
<proteinExistence type="predicted"/>
<dbReference type="Proteomes" id="UP000015106">
    <property type="component" value="Chromosome 3"/>
</dbReference>
<dbReference type="PANTHER" id="PTHR48048">
    <property type="entry name" value="GLYCOSYLTRANSFERASE"/>
    <property type="match status" value="1"/>
</dbReference>
<dbReference type="GO" id="GO:0035251">
    <property type="term" value="F:UDP-glucosyltransferase activity"/>
    <property type="evidence" value="ECO:0007669"/>
    <property type="project" value="InterPro"/>
</dbReference>
<dbReference type="PANTHER" id="PTHR48048:SF4">
    <property type="entry name" value="GLYCOSYLTRANSFERASE"/>
    <property type="match status" value="1"/>
</dbReference>
<reference evidence="1" key="2">
    <citation type="submission" date="2018-03" db="EMBL/GenBank/DDBJ databases">
        <title>The Triticum urartu genome reveals the dynamic nature of wheat genome evolution.</title>
        <authorList>
            <person name="Ling H."/>
            <person name="Ma B."/>
            <person name="Shi X."/>
            <person name="Liu H."/>
            <person name="Dong L."/>
            <person name="Sun H."/>
            <person name="Cao Y."/>
            <person name="Gao Q."/>
            <person name="Zheng S."/>
            <person name="Li Y."/>
            <person name="Yu Y."/>
            <person name="Du H."/>
            <person name="Qi M."/>
            <person name="Li Y."/>
            <person name="Yu H."/>
            <person name="Cui Y."/>
            <person name="Wang N."/>
            <person name="Chen C."/>
            <person name="Wu H."/>
            <person name="Zhao Y."/>
            <person name="Zhang J."/>
            <person name="Li Y."/>
            <person name="Zhou W."/>
            <person name="Zhang B."/>
            <person name="Hu W."/>
            <person name="Eijk M."/>
            <person name="Tang J."/>
            <person name="Witsenboer H."/>
            <person name="Zhao S."/>
            <person name="Li Z."/>
            <person name="Zhang A."/>
            <person name="Wang D."/>
            <person name="Liang C."/>
        </authorList>
    </citation>
    <scope>NUCLEOTIDE SEQUENCE [LARGE SCALE GENOMIC DNA]</scope>
    <source>
        <strain evidence="1">cv. G1812</strain>
    </source>
</reference>
<dbReference type="Gramene" id="TuG1812G0300005870.01.T01">
    <property type="protein sequence ID" value="TuG1812G0300005870.01.T01.cds328361"/>
    <property type="gene ID" value="TuG1812G0300005870.01"/>
</dbReference>
<dbReference type="Gene3D" id="3.40.50.2000">
    <property type="entry name" value="Glycogen Phosphorylase B"/>
    <property type="match status" value="1"/>
</dbReference>
<evidence type="ECO:0000313" key="1">
    <source>
        <dbReference type="EnsemblPlants" id="TuG1812G0300005870.01.T01.cds328361"/>
    </source>
</evidence>
<protein>
    <submittedName>
        <fullName evidence="1">Uncharacterized protein</fullName>
    </submittedName>
</protein>
<dbReference type="EnsemblPlants" id="TuG1812G0300005870.01.T01">
    <property type="protein sequence ID" value="TuG1812G0300005870.01.T01.cds328361"/>
    <property type="gene ID" value="TuG1812G0300005870.01"/>
</dbReference>
<accession>A0A8R7U390</accession>
<evidence type="ECO:0000313" key="2">
    <source>
        <dbReference type="Proteomes" id="UP000015106"/>
    </source>
</evidence>
<organism evidence="1 2">
    <name type="scientific">Triticum urartu</name>
    <name type="common">Red wild einkorn</name>
    <name type="synonym">Crithodium urartu</name>
    <dbReference type="NCBI Taxonomy" id="4572"/>
    <lineage>
        <taxon>Eukaryota</taxon>
        <taxon>Viridiplantae</taxon>
        <taxon>Streptophyta</taxon>
        <taxon>Embryophyta</taxon>
        <taxon>Tracheophyta</taxon>
        <taxon>Spermatophyta</taxon>
        <taxon>Magnoliopsida</taxon>
        <taxon>Liliopsida</taxon>
        <taxon>Poales</taxon>
        <taxon>Poaceae</taxon>
        <taxon>BOP clade</taxon>
        <taxon>Pooideae</taxon>
        <taxon>Triticodae</taxon>
        <taxon>Triticeae</taxon>
        <taxon>Triticinae</taxon>
        <taxon>Triticum</taxon>
    </lineage>
</organism>
<sequence length="108" mass="12093">MFCIDATNICMNLSVLVYTFFAWSASCLSALTQLPTLIAGRQTGLKELGDTPLNFVDVPPMLVSHLIKELLEHPKDEMCKAMMNIWKLNTETMGVLLNTFELLESRAV</sequence>
<keyword evidence="2" id="KW-1185">Reference proteome</keyword>
<name>A0A8R7U390_TRIUA</name>